<dbReference type="SUPFAM" id="SSF81469">
    <property type="entry name" value="Bacterial aa3 type cytochrome c oxidase subunit IV"/>
    <property type="match status" value="1"/>
</dbReference>
<dbReference type="RefSeq" id="WP_021098864.1">
    <property type="nucleotide sequence ID" value="NZ_KE557324.1"/>
</dbReference>
<dbReference type="EMBL" id="AOLV01000033">
    <property type="protein sequence ID" value="EPX83175.1"/>
    <property type="molecule type" value="Genomic_DNA"/>
</dbReference>
<sequence>MAQTTQSEGAHATEALAHATKIQDTHPRKAGTMDITAQERTFAAFLRAVTRMSIVILVLLILLALVNA</sequence>
<keyword evidence="2" id="KW-1133">Transmembrane helix</keyword>
<keyword evidence="2" id="KW-0812">Transmembrane</keyword>
<dbReference type="STRING" id="1123069.ruthe_02792"/>
<dbReference type="HOGENOM" id="CLU_203285_0_0_5"/>
<evidence type="ECO:0000256" key="2">
    <source>
        <dbReference type="SAM" id="Phobius"/>
    </source>
</evidence>
<comment type="caution">
    <text evidence="4">The sequence shown here is derived from an EMBL/GenBank/DDBJ whole genome shotgun (WGS) entry which is preliminary data.</text>
</comment>
<feature type="region of interest" description="Disordered" evidence="1">
    <location>
        <begin position="1"/>
        <end position="31"/>
    </location>
</feature>
<keyword evidence="5" id="KW-1185">Reference proteome</keyword>
<evidence type="ECO:0000256" key="1">
    <source>
        <dbReference type="SAM" id="MobiDB-lite"/>
    </source>
</evidence>
<name>S9RYT7_9RHOB</name>
<organism evidence="4 5">
    <name type="scientific">Rubellimicrobium thermophilum DSM 16684</name>
    <dbReference type="NCBI Taxonomy" id="1123069"/>
    <lineage>
        <taxon>Bacteria</taxon>
        <taxon>Pseudomonadati</taxon>
        <taxon>Pseudomonadota</taxon>
        <taxon>Alphaproteobacteria</taxon>
        <taxon>Rhodobacterales</taxon>
        <taxon>Roseobacteraceae</taxon>
        <taxon>Rubellimicrobium</taxon>
    </lineage>
</organism>
<dbReference type="Gene3D" id="1.20.5.160">
    <property type="entry name" value="Bacterial aa3 type cytochrome c oxidase subunit IV"/>
    <property type="match status" value="1"/>
</dbReference>
<protein>
    <submittedName>
        <fullName evidence="4">Bacterial aa3 type cytochrome c oxidase subunit IV</fullName>
    </submittedName>
</protein>
<keyword evidence="2" id="KW-0472">Membrane</keyword>
<feature type="domain" description="Cytochrome c oxidase subunit IV bacterial aa3 type" evidence="3">
    <location>
        <begin position="30"/>
        <end position="67"/>
    </location>
</feature>
<dbReference type="Proteomes" id="UP000015346">
    <property type="component" value="Unassembled WGS sequence"/>
</dbReference>
<accession>S9RYT7</accession>
<gene>
    <name evidence="4" type="ORF">ruthe_02792</name>
</gene>
<feature type="transmembrane region" description="Helical" evidence="2">
    <location>
        <begin position="48"/>
        <end position="66"/>
    </location>
</feature>
<proteinExistence type="predicted"/>
<dbReference type="Pfam" id="PF07835">
    <property type="entry name" value="COX4_pro_2"/>
    <property type="match status" value="1"/>
</dbReference>
<evidence type="ECO:0000313" key="5">
    <source>
        <dbReference type="Proteomes" id="UP000015346"/>
    </source>
</evidence>
<dbReference type="AlphaFoldDB" id="S9RYT7"/>
<reference evidence="4 5" key="1">
    <citation type="journal article" date="2013" name="Stand. Genomic Sci.">
        <title>Genome sequence of the reddish-pigmented Rubellimicrobium thermophilum type strain (DSM 16684(T)), a member of the Roseobacter clade.</title>
        <authorList>
            <person name="Fiebig A."/>
            <person name="Riedel T."/>
            <person name="Gronow S."/>
            <person name="Petersen J."/>
            <person name="Klenk H.P."/>
            <person name="Goker M."/>
        </authorList>
    </citation>
    <scope>NUCLEOTIDE SEQUENCE [LARGE SCALE GENOMIC DNA]</scope>
    <source>
        <strain evidence="4 5">DSM 16684</strain>
    </source>
</reference>
<evidence type="ECO:0000259" key="3">
    <source>
        <dbReference type="Pfam" id="PF07835"/>
    </source>
</evidence>
<evidence type="ECO:0000313" key="4">
    <source>
        <dbReference type="EMBL" id="EPX83175.1"/>
    </source>
</evidence>
<dbReference type="InterPro" id="IPR036596">
    <property type="entry name" value="Cyt-C_aa3_sf"/>
</dbReference>
<dbReference type="OrthoDB" id="7875886at2"/>
<dbReference type="InterPro" id="IPR012422">
    <property type="entry name" value="Cyt_c_oxidase_su4_bac-aa3"/>
</dbReference>